<dbReference type="PANTHER" id="PTHR46796:SF7">
    <property type="entry name" value="ARAC FAMILY TRANSCRIPTIONAL REGULATOR"/>
    <property type="match status" value="1"/>
</dbReference>
<dbReference type="EMBL" id="BMLX01000002">
    <property type="protein sequence ID" value="GGP21194.1"/>
    <property type="molecule type" value="Genomic_DNA"/>
</dbReference>
<dbReference type="SUPFAM" id="SSF46689">
    <property type="entry name" value="Homeodomain-like"/>
    <property type="match status" value="2"/>
</dbReference>
<dbReference type="InterPro" id="IPR009057">
    <property type="entry name" value="Homeodomain-like_sf"/>
</dbReference>
<dbReference type="Pfam" id="PF12852">
    <property type="entry name" value="Cupin_6"/>
    <property type="match status" value="1"/>
</dbReference>
<dbReference type="InterPro" id="IPR032783">
    <property type="entry name" value="AraC_lig"/>
</dbReference>
<name>A0ABQ2P8X3_9NEIS</name>
<dbReference type="InterPro" id="IPR018060">
    <property type="entry name" value="HTH_AraC"/>
</dbReference>
<accession>A0ABQ2P8X3</accession>
<keyword evidence="6" id="KW-1185">Reference proteome</keyword>
<dbReference type="RefSeq" id="WP_188704130.1">
    <property type="nucleotide sequence ID" value="NZ_BMLX01000002.1"/>
</dbReference>
<reference evidence="6" key="1">
    <citation type="journal article" date="2019" name="Int. J. Syst. Evol. Microbiol.">
        <title>The Global Catalogue of Microorganisms (GCM) 10K type strain sequencing project: providing services to taxonomists for standard genome sequencing and annotation.</title>
        <authorList>
            <consortium name="The Broad Institute Genomics Platform"/>
            <consortium name="The Broad Institute Genome Sequencing Center for Infectious Disease"/>
            <person name="Wu L."/>
            <person name="Ma J."/>
        </authorList>
    </citation>
    <scope>NUCLEOTIDE SEQUENCE [LARGE SCALE GENOMIC DNA]</scope>
    <source>
        <strain evidence="6">CGMCC 1.8859</strain>
    </source>
</reference>
<keyword evidence="3" id="KW-0804">Transcription</keyword>
<protein>
    <submittedName>
        <fullName evidence="5">Transcriptional regulator</fullName>
    </submittedName>
</protein>
<evidence type="ECO:0000313" key="6">
    <source>
        <dbReference type="Proteomes" id="UP000637267"/>
    </source>
</evidence>
<dbReference type="PANTHER" id="PTHR46796">
    <property type="entry name" value="HTH-TYPE TRANSCRIPTIONAL ACTIVATOR RHAS-RELATED"/>
    <property type="match status" value="1"/>
</dbReference>
<evidence type="ECO:0000256" key="1">
    <source>
        <dbReference type="ARBA" id="ARBA00023015"/>
    </source>
</evidence>
<feature type="domain" description="HTH araC/xylS-type" evidence="4">
    <location>
        <begin position="210"/>
        <end position="308"/>
    </location>
</feature>
<dbReference type="Gene3D" id="1.10.10.60">
    <property type="entry name" value="Homeodomain-like"/>
    <property type="match status" value="2"/>
</dbReference>
<proteinExistence type="predicted"/>
<gene>
    <name evidence="5" type="ORF">GCM10010970_19280</name>
</gene>
<evidence type="ECO:0000259" key="4">
    <source>
        <dbReference type="PROSITE" id="PS01124"/>
    </source>
</evidence>
<dbReference type="SMART" id="SM00342">
    <property type="entry name" value="HTH_ARAC"/>
    <property type="match status" value="1"/>
</dbReference>
<evidence type="ECO:0000313" key="5">
    <source>
        <dbReference type="EMBL" id="GGP21194.1"/>
    </source>
</evidence>
<dbReference type="Pfam" id="PF12833">
    <property type="entry name" value="HTH_18"/>
    <property type="match status" value="1"/>
</dbReference>
<organism evidence="5 6">
    <name type="scientific">Silvimonas iriomotensis</name>
    <dbReference type="NCBI Taxonomy" id="449662"/>
    <lineage>
        <taxon>Bacteria</taxon>
        <taxon>Pseudomonadati</taxon>
        <taxon>Pseudomonadota</taxon>
        <taxon>Betaproteobacteria</taxon>
        <taxon>Neisseriales</taxon>
        <taxon>Chitinibacteraceae</taxon>
        <taxon>Silvimonas</taxon>
    </lineage>
</organism>
<evidence type="ECO:0000256" key="3">
    <source>
        <dbReference type="ARBA" id="ARBA00023163"/>
    </source>
</evidence>
<sequence length="322" mass="34888">MDMLTRLIQLARPQAGLDVRCLLGGHYDLPHSEATAGIAPFHVVLSGACRIDTATGESLIARAGDFILLRKAHRVRSLAAEDVATPVPIYMEYDHLLPLRRTGEGAPEVDLLCGHFDYARGPNELLFRTLPDPLHVSLTGQHVTDAADMPGMLKSLVDLMRQEAVGARAGALAVVTALSQALFAMALRNHGEQHPQQASVLALIADARLSAAAQALLKNPGQAWTIEKLGELAMMSRATFARHFRARSGMTVWQFLTEARMALACDLLRETRRSAADIGMEVGYQSEAAFGKAFRQHTGEMPGQYRRRLRQHPAAGSTGGAA</sequence>
<evidence type="ECO:0000256" key="2">
    <source>
        <dbReference type="ARBA" id="ARBA00023125"/>
    </source>
</evidence>
<dbReference type="PROSITE" id="PS01124">
    <property type="entry name" value="HTH_ARAC_FAMILY_2"/>
    <property type="match status" value="1"/>
</dbReference>
<dbReference type="InterPro" id="IPR050204">
    <property type="entry name" value="AraC_XylS_family_regulators"/>
</dbReference>
<dbReference type="Proteomes" id="UP000637267">
    <property type="component" value="Unassembled WGS sequence"/>
</dbReference>
<keyword evidence="1" id="KW-0805">Transcription regulation</keyword>
<comment type="caution">
    <text evidence="5">The sequence shown here is derived from an EMBL/GenBank/DDBJ whole genome shotgun (WGS) entry which is preliminary data.</text>
</comment>
<keyword evidence="2" id="KW-0238">DNA-binding</keyword>